<accession>A0A495J1Z9</accession>
<dbReference type="Proteomes" id="UP000268007">
    <property type="component" value="Unassembled WGS sequence"/>
</dbReference>
<evidence type="ECO:0000313" key="2">
    <source>
        <dbReference type="EMBL" id="RKR82957.1"/>
    </source>
</evidence>
<feature type="signal peptide" evidence="1">
    <location>
        <begin position="1"/>
        <end position="18"/>
    </location>
</feature>
<proteinExistence type="predicted"/>
<dbReference type="InterPro" id="IPR019861">
    <property type="entry name" value="PorP/SprF_Bacteroidetes"/>
</dbReference>
<feature type="chain" id="PRO_5019762992" evidence="1">
    <location>
        <begin position="19"/>
        <end position="335"/>
    </location>
</feature>
<evidence type="ECO:0000313" key="3">
    <source>
        <dbReference type="Proteomes" id="UP000268007"/>
    </source>
</evidence>
<reference evidence="2 3" key="1">
    <citation type="submission" date="2018-10" db="EMBL/GenBank/DDBJ databases">
        <title>Genomic Encyclopedia of Archaeal and Bacterial Type Strains, Phase II (KMG-II): from individual species to whole genera.</title>
        <authorList>
            <person name="Goeker M."/>
        </authorList>
    </citation>
    <scope>NUCLEOTIDE SEQUENCE [LARGE SCALE GENOMIC DNA]</scope>
    <source>
        <strain evidence="2 3">DSM 18602</strain>
    </source>
</reference>
<sequence length="335" mass="36353">MKRFLAIIFLIAGLKAGAQQLPQYTQYTFNELLINPAVTGIESYWDVKAGYRNQWSGLQGSPKTAYLTFSIPLDRDFTLTDYSQMISNSYNPMGRSAANDYSASASHSGLGMSIVSDKIGQINQTHLDALYAYHIRMSDGFNLGVGASLGINNLSLNTSQLTFSNPLDPIVTQGTNSQIKPEAGVGLWGYGAGFFVGASVQQLLPTAVSFASDAGDVSGKTYAQYFLTAGLRVYLSEDVTALPSVVVRPASQMPLSYDANMKIAFRDVFWVGGAYRQNDAVAGSFGFNLNGFLTLGYSYDYTTSQLKSVSGGTHEIMIGILLNNNYNVTSPRHTW</sequence>
<dbReference type="NCBIfam" id="TIGR03519">
    <property type="entry name" value="T9SS_PorP_fam"/>
    <property type="match status" value="1"/>
</dbReference>
<comment type="caution">
    <text evidence="2">The sequence shown here is derived from an EMBL/GenBank/DDBJ whole genome shotgun (WGS) entry which is preliminary data.</text>
</comment>
<dbReference type="Pfam" id="PF11751">
    <property type="entry name" value="PorP_SprF"/>
    <property type="match status" value="1"/>
</dbReference>
<protein>
    <submittedName>
        <fullName evidence="2">Type IX secretion system PorP/SprF family membrane protein</fullName>
    </submittedName>
</protein>
<dbReference type="OrthoDB" id="1493187at2"/>
<dbReference type="AlphaFoldDB" id="A0A495J1Z9"/>
<keyword evidence="3" id="KW-1185">Reference proteome</keyword>
<dbReference type="RefSeq" id="WP_121198502.1">
    <property type="nucleotide sequence ID" value="NZ_RBKU01000001.1"/>
</dbReference>
<keyword evidence="1" id="KW-0732">Signal</keyword>
<name>A0A495J1Z9_9SPHI</name>
<evidence type="ECO:0000256" key="1">
    <source>
        <dbReference type="SAM" id="SignalP"/>
    </source>
</evidence>
<dbReference type="EMBL" id="RBKU01000001">
    <property type="protein sequence ID" value="RKR82957.1"/>
    <property type="molecule type" value="Genomic_DNA"/>
</dbReference>
<organism evidence="2 3">
    <name type="scientific">Mucilaginibacter gracilis</name>
    <dbReference type="NCBI Taxonomy" id="423350"/>
    <lineage>
        <taxon>Bacteria</taxon>
        <taxon>Pseudomonadati</taxon>
        <taxon>Bacteroidota</taxon>
        <taxon>Sphingobacteriia</taxon>
        <taxon>Sphingobacteriales</taxon>
        <taxon>Sphingobacteriaceae</taxon>
        <taxon>Mucilaginibacter</taxon>
    </lineage>
</organism>
<gene>
    <name evidence="2" type="ORF">BDD43_3155</name>
</gene>